<comment type="caution">
    <text evidence="1">The sequence shown here is derived from an EMBL/GenBank/DDBJ whole genome shotgun (WGS) entry which is preliminary data.</text>
</comment>
<dbReference type="Proteomes" id="UP000028302">
    <property type="component" value="Unassembled WGS sequence"/>
</dbReference>
<dbReference type="STRING" id="1304275.C41B8_12285"/>
<dbReference type="AlphaFoldDB" id="A0A084IJT7"/>
<dbReference type="SUPFAM" id="SSF82171">
    <property type="entry name" value="DPP6 N-terminal domain-like"/>
    <property type="match status" value="1"/>
</dbReference>
<protein>
    <recommendedName>
        <fullName evidence="3">Phytase-like domain-containing protein</fullName>
    </recommendedName>
</protein>
<dbReference type="OrthoDB" id="6179211at2"/>
<dbReference type="EMBL" id="APNK01000019">
    <property type="protein sequence ID" value="KEZ76971.1"/>
    <property type="molecule type" value="Genomic_DNA"/>
</dbReference>
<proteinExistence type="predicted"/>
<sequence length="348" mass="38257">MQARIVAKGLFACFESGLTDADDNPVNVEISAVAWNGERLVFGSDKDVPGAHRSPVFSMAVADGVPHENSVSYYTAELIKHAEKYEDFALTDDGRHLVATTGFDRVAEDGAHQDVYNRLLVWPCEAPDAPQLVAERSNEGVRSSVVLRDHLSAILGAPYFKIEGLASVPTADGGDPLLLFGTREVGADHENFDYVARVVGVPYRVDGNEVTLSGDFVDLYAFDPSRWPGVRFEVGLSSLEYDPREDRLYFLTSFEVDDGQGGDRIGAYLWSLTRAAFHAGEQPTLVETTDGAPLEFHNKAEGVAVLPDGRLFVVYDPDRELTLEAEHPQDRRQMHEAPYTLLELVQGA</sequence>
<dbReference type="RefSeq" id="WP_037338613.1">
    <property type="nucleotide sequence ID" value="NZ_APNK01000019.1"/>
</dbReference>
<organism evidence="1 2">
    <name type="scientific">Salinisphaera hydrothermalis (strain C41B8)</name>
    <dbReference type="NCBI Taxonomy" id="1304275"/>
    <lineage>
        <taxon>Bacteria</taxon>
        <taxon>Pseudomonadati</taxon>
        <taxon>Pseudomonadota</taxon>
        <taxon>Gammaproteobacteria</taxon>
        <taxon>Salinisphaerales</taxon>
        <taxon>Salinisphaeraceae</taxon>
        <taxon>Salinisphaera</taxon>
    </lineage>
</organism>
<name>A0A084IJT7_SALHC</name>
<evidence type="ECO:0000313" key="1">
    <source>
        <dbReference type="EMBL" id="KEZ76971.1"/>
    </source>
</evidence>
<dbReference type="eggNOG" id="COG2133">
    <property type="taxonomic scope" value="Bacteria"/>
</dbReference>
<keyword evidence="2" id="KW-1185">Reference proteome</keyword>
<dbReference type="PATRIC" id="fig|1304275.5.peg.2506"/>
<reference evidence="1 2" key="1">
    <citation type="submission" date="2013-03" db="EMBL/GenBank/DDBJ databases">
        <title>Salinisphaera hydrothermalis C41B8 Genome Sequencing.</title>
        <authorList>
            <person name="Li C."/>
            <person name="Lai Q."/>
            <person name="Shao Z."/>
        </authorList>
    </citation>
    <scope>NUCLEOTIDE SEQUENCE [LARGE SCALE GENOMIC DNA]</scope>
    <source>
        <strain evidence="1 2">C41B8</strain>
    </source>
</reference>
<gene>
    <name evidence="1" type="ORF">C41B8_12285</name>
</gene>
<accession>A0A084IJT7</accession>
<evidence type="ECO:0000313" key="2">
    <source>
        <dbReference type="Proteomes" id="UP000028302"/>
    </source>
</evidence>
<evidence type="ECO:0008006" key="3">
    <source>
        <dbReference type="Google" id="ProtNLM"/>
    </source>
</evidence>